<dbReference type="Gramene" id="PUZ56840">
    <property type="protein sequence ID" value="PUZ56840"/>
    <property type="gene ID" value="GQ55_5G370900"/>
</dbReference>
<feature type="compositionally biased region" description="Low complexity" evidence="6">
    <location>
        <begin position="125"/>
        <end position="140"/>
    </location>
</feature>
<sequence length="146" mass="16369">MEATALSVGKSVVSGTLGYAKSAVAEEVALQLGVQRDQAFVRDELEMMQAFLMAAHEERDDDKHRVLLAWDNLQDFSVHLNLRSPWRRLRARRRIARRMKDLRARVKGVSQRNLRYQLVKTAAASSSTARHPATAAAAASCENRPI</sequence>
<protein>
    <recommendedName>
        <fullName evidence="7">Disease resistance N-terminal domain-containing protein</fullName>
    </recommendedName>
</protein>
<gene>
    <name evidence="8" type="ORF">GQ55_5G370900</name>
</gene>
<feature type="region of interest" description="Disordered" evidence="6">
    <location>
        <begin position="125"/>
        <end position="146"/>
    </location>
</feature>
<dbReference type="InterPro" id="IPR041118">
    <property type="entry name" value="Rx_N"/>
</dbReference>
<dbReference type="GO" id="GO:0006952">
    <property type="term" value="P:defense response"/>
    <property type="evidence" value="ECO:0007669"/>
    <property type="project" value="UniProtKB-KW"/>
</dbReference>
<organism evidence="8 9">
    <name type="scientific">Panicum hallii var. hallii</name>
    <dbReference type="NCBI Taxonomy" id="1504633"/>
    <lineage>
        <taxon>Eukaryota</taxon>
        <taxon>Viridiplantae</taxon>
        <taxon>Streptophyta</taxon>
        <taxon>Embryophyta</taxon>
        <taxon>Tracheophyta</taxon>
        <taxon>Spermatophyta</taxon>
        <taxon>Magnoliopsida</taxon>
        <taxon>Liliopsida</taxon>
        <taxon>Poales</taxon>
        <taxon>Poaceae</taxon>
        <taxon>PACMAD clade</taxon>
        <taxon>Panicoideae</taxon>
        <taxon>Panicodae</taxon>
        <taxon>Paniceae</taxon>
        <taxon>Panicinae</taxon>
        <taxon>Panicum</taxon>
        <taxon>Panicum sect. Panicum</taxon>
    </lineage>
</organism>
<evidence type="ECO:0000259" key="7">
    <source>
        <dbReference type="Pfam" id="PF18052"/>
    </source>
</evidence>
<evidence type="ECO:0000256" key="1">
    <source>
        <dbReference type="ARBA" id="ARBA00008894"/>
    </source>
</evidence>
<dbReference type="GO" id="GO:0000166">
    <property type="term" value="F:nucleotide binding"/>
    <property type="evidence" value="ECO:0007669"/>
    <property type="project" value="UniProtKB-KW"/>
</dbReference>
<keyword evidence="9" id="KW-1185">Reference proteome</keyword>
<proteinExistence type="inferred from homology"/>
<keyword evidence="4" id="KW-0547">Nucleotide-binding</keyword>
<evidence type="ECO:0000256" key="2">
    <source>
        <dbReference type="ARBA" id="ARBA00022614"/>
    </source>
</evidence>
<keyword evidence="2" id="KW-0433">Leucine-rich repeat</keyword>
<evidence type="ECO:0000256" key="5">
    <source>
        <dbReference type="ARBA" id="ARBA00022821"/>
    </source>
</evidence>
<dbReference type="Proteomes" id="UP000244336">
    <property type="component" value="Chromosome 5"/>
</dbReference>
<dbReference type="AlphaFoldDB" id="A0A2T7DMN5"/>
<dbReference type="PANTHER" id="PTHR19338">
    <property type="entry name" value="TRANSLOCASE OF INNER MITOCHONDRIAL MEMBRANE 13 HOMOLOG"/>
    <property type="match status" value="1"/>
</dbReference>
<evidence type="ECO:0000313" key="9">
    <source>
        <dbReference type="Proteomes" id="UP000244336"/>
    </source>
</evidence>
<evidence type="ECO:0000256" key="4">
    <source>
        <dbReference type="ARBA" id="ARBA00022741"/>
    </source>
</evidence>
<dbReference type="Gene3D" id="1.20.5.4130">
    <property type="match status" value="1"/>
</dbReference>
<dbReference type="Pfam" id="PF18052">
    <property type="entry name" value="Rx_N"/>
    <property type="match status" value="1"/>
</dbReference>
<name>A0A2T7DMN5_9POAL</name>
<feature type="domain" description="Disease resistance N-terminal" evidence="7">
    <location>
        <begin position="12"/>
        <end position="76"/>
    </location>
</feature>
<accession>A0A2T7DMN5</accession>
<reference evidence="8 9" key="1">
    <citation type="submission" date="2018-04" db="EMBL/GenBank/DDBJ databases">
        <title>WGS assembly of Panicum hallii var. hallii HAL2.</title>
        <authorList>
            <person name="Lovell J."/>
            <person name="Jenkins J."/>
            <person name="Lowry D."/>
            <person name="Mamidi S."/>
            <person name="Sreedasyam A."/>
            <person name="Weng X."/>
            <person name="Barry K."/>
            <person name="Bonette J."/>
            <person name="Campitelli B."/>
            <person name="Daum C."/>
            <person name="Gordon S."/>
            <person name="Gould B."/>
            <person name="Lipzen A."/>
            <person name="MacQueen A."/>
            <person name="Palacio-Mejia J."/>
            <person name="Plott C."/>
            <person name="Shakirov E."/>
            <person name="Shu S."/>
            <person name="Yoshinaga Y."/>
            <person name="Zane M."/>
            <person name="Rokhsar D."/>
            <person name="Grimwood J."/>
            <person name="Schmutz J."/>
            <person name="Juenger T."/>
        </authorList>
    </citation>
    <scope>NUCLEOTIDE SEQUENCE [LARGE SCALE GENOMIC DNA]</scope>
    <source>
        <strain evidence="9">cv. HAL2</strain>
    </source>
</reference>
<evidence type="ECO:0000256" key="6">
    <source>
        <dbReference type="SAM" id="MobiDB-lite"/>
    </source>
</evidence>
<dbReference type="PANTHER" id="PTHR19338:SF58">
    <property type="entry name" value="OS09G0517100 PROTEIN"/>
    <property type="match status" value="1"/>
</dbReference>
<evidence type="ECO:0000313" key="8">
    <source>
        <dbReference type="EMBL" id="PUZ56840.1"/>
    </source>
</evidence>
<comment type="similarity">
    <text evidence="1">Belongs to the disease resistance NB-LRR family.</text>
</comment>
<keyword evidence="5" id="KW-0611">Plant defense</keyword>
<dbReference type="OrthoDB" id="690341at2759"/>
<dbReference type="EMBL" id="CM009753">
    <property type="protein sequence ID" value="PUZ56840.1"/>
    <property type="molecule type" value="Genomic_DNA"/>
</dbReference>
<evidence type="ECO:0000256" key="3">
    <source>
        <dbReference type="ARBA" id="ARBA00022737"/>
    </source>
</evidence>
<keyword evidence="3" id="KW-0677">Repeat</keyword>